<keyword evidence="2" id="KW-0732">Signal</keyword>
<dbReference type="AlphaFoldDB" id="A0A080ZVF4"/>
<evidence type="ECO:0000256" key="2">
    <source>
        <dbReference type="SAM" id="SignalP"/>
    </source>
</evidence>
<dbReference type="OrthoDB" id="91746at2759"/>
<feature type="compositionally biased region" description="Polar residues" evidence="1">
    <location>
        <begin position="160"/>
        <end position="174"/>
    </location>
</feature>
<dbReference type="EMBL" id="ANJA01002305">
    <property type="protein sequence ID" value="ETO70615.1"/>
    <property type="molecule type" value="Genomic_DNA"/>
</dbReference>
<accession>A0A080ZVF4</accession>
<protein>
    <recommendedName>
        <fullName evidence="5">Ecp2 effector protein domain-containing protein</fullName>
    </recommendedName>
</protein>
<feature type="signal peptide" evidence="2">
    <location>
        <begin position="1"/>
        <end position="23"/>
    </location>
</feature>
<organism evidence="3 4">
    <name type="scientific">Phytophthora nicotianae P1976</name>
    <dbReference type="NCBI Taxonomy" id="1317066"/>
    <lineage>
        <taxon>Eukaryota</taxon>
        <taxon>Sar</taxon>
        <taxon>Stramenopiles</taxon>
        <taxon>Oomycota</taxon>
        <taxon>Peronosporomycetes</taxon>
        <taxon>Peronosporales</taxon>
        <taxon>Peronosporaceae</taxon>
        <taxon>Phytophthora</taxon>
    </lineage>
</organism>
<evidence type="ECO:0000313" key="3">
    <source>
        <dbReference type="EMBL" id="ETO70615.1"/>
    </source>
</evidence>
<feature type="chain" id="PRO_5001753388" description="Ecp2 effector protein domain-containing protein" evidence="2">
    <location>
        <begin position="24"/>
        <end position="174"/>
    </location>
</feature>
<sequence length="174" mass="18873">MSTHSTTMLLITIGMIIAALAEATGHVDLYQDAYFKHKIVTVRNVQTDTCYNLACPASDNVATSAKWSGLPESNGAFKGRSALIMFYTERDCSSDYTAWPVNTQSRDDLYFPENFCLDGINDAISSFLVASEAILKGYKKVCNEAGALDNSTALDYDTGSEGSSTVTNSTVEYP</sequence>
<evidence type="ECO:0000256" key="1">
    <source>
        <dbReference type="SAM" id="MobiDB-lite"/>
    </source>
</evidence>
<dbReference type="Proteomes" id="UP000028582">
    <property type="component" value="Unassembled WGS sequence"/>
</dbReference>
<evidence type="ECO:0008006" key="5">
    <source>
        <dbReference type="Google" id="ProtNLM"/>
    </source>
</evidence>
<feature type="region of interest" description="Disordered" evidence="1">
    <location>
        <begin position="153"/>
        <end position="174"/>
    </location>
</feature>
<evidence type="ECO:0000313" key="4">
    <source>
        <dbReference type="Proteomes" id="UP000028582"/>
    </source>
</evidence>
<reference evidence="3 4" key="1">
    <citation type="submission" date="2013-11" db="EMBL/GenBank/DDBJ databases">
        <title>The Genome Sequence of Phytophthora parasitica P1976.</title>
        <authorList>
            <consortium name="The Broad Institute Genomics Platform"/>
            <person name="Russ C."/>
            <person name="Tyler B."/>
            <person name="Panabieres F."/>
            <person name="Shan W."/>
            <person name="Tripathy S."/>
            <person name="Grunwald N."/>
            <person name="Machado M."/>
            <person name="Johnson C.S."/>
            <person name="Walker B."/>
            <person name="Young S."/>
            <person name="Zeng Q."/>
            <person name="Gargeya S."/>
            <person name="Fitzgerald M."/>
            <person name="Haas B."/>
            <person name="Abouelleil A."/>
            <person name="Allen A.W."/>
            <person name="Alvarado L."/>
            <person name="Arachchi H.M."/>
            <person name="Berlin A.M."/>
            <person name="Chapman S.B."/>
            <person name="Gainer-Dewar J."/>
            <person name="Goldberg J."/>
            <person name="Griggs A."/>
            <person name="Gujja S."/>
            <person name="Hansen M."/>
            <person name="Howarth C."/>
            <person name="Imamovic A."/>
            <person name="Ireland A."/>
            <person name="Larimer J."/>
            <person name="McCowan C."/>
            <person name="Murphy C."/>
            <person name="Pearson M."/>
            <person name="Poon T.W."/>
            <person name="Priest M."/>
            <person name="Roberts A."/>
            <person name="Saif S."/>
            <person name="Shea T."/>
            <person name="Sisk P."/>
            <person name="Sykes S."/>
            <person name="Wortman J."/>
            <person name="Nusbaum C."/>
            <person name="Birren B."/>
        </authorList>
    </citation>
    <scope>NUCLEOTIDE SEQUENCE [LARGE SCALE GENOMIC DNA]</scope>
    <source>
        <strain evidence="3 4">P1976</strain>
    </source>
</reference>
<proteinExistence type="predicted"/>
<comment type="caution">
    <text evidence="3">The sequence shown here is derived from an EMBL/GenBank/DDBJ whole genome shotgun (WGS) entry which is preliminary data.</text>
</comment>
<name>A0A080ZVF4_PHYNI</name>
<gene>
    <name evidence="3" type="ORF">F444_12930</name>
</gene>